<name>A0A0B7BKP4_9EUPU</name>
<gene>
    <name evidence="1" type="primary">ORF195647</name>
</gene>
<protein>
    <submittedName>
        <fullName evidence="1">Uncharacterized protein</fullName>
    </submittedName>
</protein>
<evidence type="ECO:0000313" key="1">
    <source>
        <dbReference type="EMBL" id="CEK93498.1"/>
    </source>
</evidence>
<sequence length="57" mass="6797">MFNDAFWEYGENEVNIRYRTDGNLFNLWKSKLSTKMNKSTIMFVHDCALTINSEEDK</sequence>
<dbReference type="AlphaFoldDB" id="A0A0B7BKP4"/>
<organism evidence="1">
    <name type="scientific">Arion vulgaris</name>
    <dbReference type="NCBI Taxonomy" id="1028688"/>
    <lineage>
        <taxon>Eukaryota</taxon>
        <taxon>Metazoa</taxon>
        <taxon>Spiralia</taxon>
        <taxon>Lophotrochozoa</taxon>
        <taxon>Mollusca</taxon>
        <taxon>Gastropoda</taxon>
        <taxon>Heterobranchia</taxon>
        <taxon>Euthyneura</taxon>
        <taxon>Panpulmonata</taxon>
        <taxon>Eupulmonata</taxon>
        <taxon>Stylommatophora</taxon>
        <taxon>Helicina</taxon>
        <taxon>Arionoidea</taxon>
        <taxon>Arionidae</taxon>
        <taxon>Arion</taxon>
    </lineage>
</organism>
<accession>A0A0B7BKP4</accession>
<reference evidence="1" key="1">
    <citation type="submission" date="2014-12" db="EMBL/GenBank/DDBJ databases">
        <title>Insight into the proteome of Arion vulgaris.</title>
        <authorList>
            <person name="Aradska J."/>
            <person name="Bulat T."/>
            <person name="Smidak R."/>
            <person name="Sarate P."/>
            <person name="Gangsoo J."/>
            <person name="Sialana F."/>
            <person name="Bilban M."/>
            <person name="Lubec G."/>
        </authorList>
    </citation>
    <scope>NUCLEOTIDE SEQUENCE</scope>
    <source>
        <tissue evidence="1">Skin</tissue>
    </source>
</reference>
<proteinExistence type="predicted"/>
<dbReference type="EMBL" id="HACG01046633">
    <property type="protein sequence ID" value="CEK93498.1"/>
    <property type="molecule type" value="Transcribed_RNA"/>
</dbReference>